<proteinExistence type="predicted"/>
<name>A0ABS3CGW7_9BACT</name>
<dbReference type="Proteomes" id="UP000664480">
    <property type="component" value="Unassembled WGS sequence"/>
</dbReference>
<comment type="caution">
    <text evidence="1">The sequence shown here is derived from an EMBL/GenBank/DDBJ whole genome shotgun (WGS) entry which is preliminary data.</text>
</comment>
<protein>
    <recommendedName>
        <fullName evidence="3">Histidine kinase-, DNA gyrase B-, and HSP90-like ATPase</fullName>
    </recommendedName>
</protein>
<keyword evidence="2" id="KW-1185">Reference proteome</keyword>
<reference evidence="1 2" key="1">
    <citation type="submission" date="2021-03" db="EMBL/GenBank/DDBJ databases">
        <title>novel species isolated from a fishpond in China.</title>
        <authorList>
            <person name="Lu H."/>
            <person name="Cai Z."/>
        </authorList>
    </citation>
    <scope>NUCLEOTIDE SEQUENCE [LARGE SCALE GENOMIC DNA]</scope>
    <source>
        <strain evidence="1 2">YJ13C</strain>
    </source>
</reference>
<gene>
    <name evidence="1" type="ORF">J0A69_12840</name>
</gene>
<sequence>MITKKDLIITFNGLANEDQIIDSYDMIQKIMIELVGQNDFLYKIDNTLPLINGDPKKVEKIFRSFISNALEHFTSLEGQLQIVHIKDPKSWIFAFVKEVADPVEEFKQNRLVDSISEFTLAIAKKVFKNKEDLSLYMEL</sequence>
<evidence type="ECO:0000313" key="1">
    <source>
        <dbReference type="EMBL" id="MBN7816328.1"/>
    </source>
</evidence>
<organism evidence="1 2">
    <name type="scientific">Algoriphagus pacificus</name>
    <dbReference type="NCBI Taxonomy" id="2811234"/>
    <lineage>
        <taxon>Bacteria</taxon>
        <taxon>Pseudomonadati</taxon>
        <taxon>Bacteroidota</taxon>
        <taxon>Cytophagia</taxon>
        <taxon>Cytophagales</taxon>
        <taxon>Cyclobacteriaceae</taxon>
        <taxon>Algoriphagus</taxon>
    </lineage>
</organism>
<dbReference type="RefSeq" id="WP_206587008.1">
    <property type="nucleotide sequence ID" value="NZ_JAFKCU010000003.1"/>
</dbReference>
<accession>A0ABS3CGW7</accession>
<evidence type="ECO:0000313" key="2">
    <source>
        <dbReference type="Proteomes" id="UP000664480"/>
    </source>
</evidence>
<dbReference type="EMBL" id="JAFKCU010000003">
    <property type="protein sequence ID" value="MBN7816328.1"/>
    <property type="molecule type" value="Genomic_DNA"/>
</dbReference>
<evidence type="ECO:0008006" key="3">
    <source>
        <dbReference type="Google" id="ProtNLM"/>
    </source>
</evidence>